<sequence length="71" mass="8124">MFFLPSFSSSSSLSLLSICFCLSLSFYFRFPWPTHFRHEPKPASPRRVLSVLIFDVRDAEKAGQVVVVVEI</sequence>
<evidence type="ECO:0000313" key="2">
    <source>
        <dbReference type="Proteomes" id="UP000799444"/>
    </source>
</evidence>
<organism evidence="1 2">
    <name type="scientific">Polyplosphaeria fusca</name>
    <dbReference type="NCBI Taxonomy" id="682080"/>
    <lineage>
        <taxon>Eukaryota</taxon>
        <taxon>Fungi</taxon>
        <taxon>Dikarya</taxon>
        <taxon>Ascomycota</taxon>
        <taxon>Pezizomycotina</taxon>
        <taxon>Dothideomycetes</taxon>
        <taxon>Pleosporomycetidae</taxon>
        <taxon>Pleosporales</taxon>
        <taxon>Tetraplosphaeriaceae</taxon>
        <taxon>Polyplosphaeria</taxon>
    </lineage>
</organism>
<proteinExistence type="predicted"/>
<accession>A0A9P4R3T0</accession>
<gene>
    <name evidence="1" type="ORF">EJ04DRAFT_511377</name>
</gene>
<dbReference type="AlphaFoldDB" id="A0A9P4R3T0"/>
<reference evidence="1" key="1">
    <citation type="journal article" date="2020" name="Stud. Mycol.">
        <title>101 Dothideomycetes genomes: a test case for predicting lifestyles and emergence of pathogens.</title>
        <authorList>
            <person name="Haridas S."/>
            <person name="Albert R."/>
            <person name="Binder M."/>
            <person name="Bloem J."/>
            <person name="Labutti K."/>
            <person name="Salamov A."/>
            <person name="Andreopoulos B."/>
            <person name="Baker S."/>
            <person name="Barry K."/>
            <person name="Bills G."/>
            <person name="Bluhm B."/>
            <person name="Cannon C."/>
            <person name="Castanera R."/>
            <person name="Culley D."/>
            <person name="Daum C."/>
            <person name="Ezra D."/>
            <person name="Gonzalez J."/>
            <person name="Henrissat B."/>
            <person name="Kuo A."/>
            <person name="Liang C."/>
            <person name="Lipzen A."/>
            <person name="Lutzoni F."/>
            <person name="Magnuson J."/>
            <person name="Mondo S."/>
            <person name="Nolan M."/>
            <person name="Ohm R."/>
            <person name="Pangilinan J."/>
            <person name="Park H.-J."/>
            <person name="Ramirez L."/>
            <person name="Alfaro M."/>
            <person name="Sun H."/>
            <person name="Tritt A."/>
            <person name="Yoshinaga Y."/>
            <person name="Zwiers L.-H."/>
            <person name="Turgeon B."/>
            <person name="Goodwin S."/>
            <person name="Spatafora J."/>
            <person name="Crous P."/>
            <person name="Grigoriev I."/>
        </authorList>
    </citation>
    <scope>NUCLEOTIDE SEQUENCE</scope>
    <source>
        <strain evidence="1">CBS 125425</strain>
    </source>
</reference>
<evidence type="ECO:0000313" key="1">
    <source>
        <dbReference type="EMBL" id="KAF2735921.1"/>
    </source>
</evidence>
<comment type="caution">
    <text evidence="1">The sequence shown here is derived from an EMBL/GenBank/DDBJ whole genome shotgun (WGS) entry which is preliminary data.</text>
</comment>
<keyword evidence="2" id="KW-1185">Reference proteome</keyword>
<dbReference type="EMBL" id="ML996130">
    <property type="protein sequence ID" value="KAF2735921.1"/>
    <property type="molecule type" value="Genomic_DNA"/>
</dbReference>
<protein>
    <submittedName>
        <fullName evidence="1">Uncharacterized protein</fullName>
    </submittedName>
</protein>
<name>A0A9P4R3T0_9PLEO</name>
<dbReference type="Proteomes" id="UP000799444">
    <property type="component" value="Unassembled WGS sequence"/>
</dbReference>